<evidence type="ECO:0000313" key="3">
    <source>
        <dbReference type="Proteomes" id="UP001501000"/>
    </source>
</evidence>
<reference evidence="3" key="1">
    <citation type="journal article" date="2019" name="Int. J. Syst. Evol. Microbiol.">
        <title>The Global Catalogue of Microorganisms (GCM) 10K type strain sequencing project: providing services to taxonomists for standard genome sequencing and annotation.</title>
        <authorList>
            <consortium name="The Broad Institute Genomics Platform"/>
            <consortium name="The Broad Institute Genome Sequencing Center for Infectious Disease"/>
            <person name="Wu L."/>
            <person name="Ma J."/>
        </authorList>
    </citation>
    <scope>NUCLEOTIDE SEQUENCE [LARGE SCALE GENOMIC DNA]</scope>
    <source>
        <strain evidence="3">JCM 16956</strain>
    </source>
</reference>
<dbReference type="Pfam" id="PF13349">
    <property type="entry name" value="DUF4097"/>
    <property type="match status" value="1"/>
</dbReference>
<organism evidence="2 3">
    <name type="scientific">Streptomyces gulbargensis</name>
    <dbReference type="NCBI Taxonomy" id="364901"/>
    <lineage>
        <taxon>Bacteria</taxon>
        <taxon>Bacillati</taxon>
        <taxon>Actinomycetota</taxon>
        <taxon>Actinomycetes</taxon>
        <taxon>Kitasatosporales</taxon>
        <taxon>Streptomycetaceae</taxon>
        <taxon>Streptomyces</taxon>
    </lineage>
</organism>
<evidence type="ECO:0000259" key="1">
    <source>
        <dbReference type="Pfam" id="PF13349"/>
    </source>
</evidence>
<accession>A0ABP7MG14</accession>
<dbReference type="Proteomes" id="UP001501000">
    <property type="component" value="Unassembled WGS sequence"/>
</dbReference>
<gene>
    <name evidence="2" type="ORF">GCM10022244_34710</name>
</gene>
<name>A0ABP7MG14_9ACTN</name>
<evidence type="ECO:0000313" key="2">
    <source>
        <dbReference type="EMBL" id="GAA3922355.1"/>
    </source>
</evidence>
<dbReference type="InterPro" id="IPR025164">
    <property type="entry name" value="Toastrack_DUF4097"/>
</dbReference>
<sequence length="249" mass="25724">MRGVAAVGGVLVVMGAVAGCGAGDVEGAPVEKKAFAFSGDALVVDSDDSDLVITPADVEDVRVERQVDGWVFLGSGPEAEWQLVDGRLTLRVDCDGVASACGALHRIQVPRRVAVSVESENGDVTAEGFGTPLRVRSDNGDVRVRKASRPLDLGSENGDLVVEGGTTSAEVVARSSNGDMDVTLGAVPRRVDLAGENGDLTVSLPRATYDVTGGTDNGDRVIDVPVRQGSGHAVSVRSDNGDVMVRTVN</sequence>
<feature type="domain" description="DUF4097" evidence="1">
    <location>
        <begin position="115"/>
        <end position="245"/>
    </location>
</feature>
<comment type="caution">
    <text evidence="2">The sequence shown here is derived from an EMBL/GenBank/DDBJ whole genome shotgun (WGS) entry which is preliminary data.</text>
</comment>
<protein>
    <submittedName>
        <fullName evidence="2">DUF4097 family beta strand repeat-containing protein</fullName>
    </submittedName>
</protein>
<proteinExistence type="predicted"/>
<keyword evidence="3" id="KW-1185">Reference proteome</keyword>
<dbReference type="EMBL" id="BAABAJ010000009">
    <property type="protein sequence ID" value="GAA3922355.1"/>
    <property type="molecule type" value="Genomic_DNA"/>
</dbReference>
<dbReference type="PROSITE" id="PS51257">
    <property type="entry name" value="PROKAR_LIPOPROTEIN"/>
    <property type="match status" value="1"/>
</dbReference>